<dbReference type="AlphaFoldDB" id="A0A345ZAY8"/>
<evidence type="ECO:0000256" key="6">
    <source>
        <dbReference type="ARBA" id="ARBA00047110"/>
    </source>
</evidence>
<dbReference type="OrthoDB" id="9810484at2"/>
<keyword evidence="7" id="KW-0699">rRNA-binding</keyword>
<keyword evidence="3 7" id="KW-0689">Ribosomal protein</keyword>
<dbReference type="PANTHER" id="PTHR19836:SF19">
    <property type="entry name" value="SMALL RIBOSOMAL SUBUNIT PROTEIN US14M"/>
    <property type="match status" value="1"/>
</dbReference>
<dbReference type="FunFam" id="1.10.287.1480:FF:000001">
    <property type="entry name" value="30S ribosomal protein S14"/>
    <property type="match status" value="1"/>
</dbReference>
<keyword evidence="9" id="KW-1185">Reference proteome</keyword>
<accession>A0A345ZAY8</accession>
<comment type="function">
    <text evidence="1 7">Binds 16S rRNA, required for the assembly of 30S particles and may also be responsible for determining the conformation of the 16S rRNA at the A site.</text>
</comment>
<dbReference type="PANTHER" id="PTHR19836">
    <property type="entry name" value="30S RIBOSOMAL PROTEIN S14"/>
    <property type="match status" value="1"/>
</dbReference>
<sequence>MAKKSSVEKNKKRIRMVEQYKDRRLALKKATVDLSLTLEERMAAQAKLSDLPKNSSAVRVRNRCSQTGRPRGFLRFFGVSRIVFRDLASAGLLPGVRKASW</sequence>
<dbReference type="SUPFAM" id="SSF57716">
    <property type="entry name" value="Glucocorticoid receptor-like (DNA-binding domain)"/>
    <property type="match status" value="1"/>
</dbReference>
<comment type="similarity">
    <text evidence="2 7">Belongs to the universal ribosomal protein uS14 family.</text>
</comment>
<comment type="subunit">
    <text evidence="6 7">Part of the 30S ribosomal subunit. Contacts proteins S3 and S10.</text>
</comment>
<dbReference type="Proteomes" id="UP000254834">
    <property type="component" value="Chromosome"/>
</dbReference>
<dbReference type="GO" id="GO:0019843">
    <property type="term" value="F:rRNA binding"/>
    <property type="evidence" value="ECO:0007669"/>
    <property type="project" value="UniProtKB-UniRule"/>
</dbReference>
<dbReference type="NCBIfam" id="NF006477">
    <property type="entry name" value="PRK08881.1"/>
    <property type="match status" value="1"/>
</dbReference>
<evidence type="ECO:0000256" key="4">
    <source>
        <dbReference type="ARBA" id="ARBA00023274"/>
    </source>
</evidence>
<proteinExistence type="inferred from homology"/>
<dbReference type="KEGG" id="cdes:C0J27_01680"/>
<dbReference type="GO" id="GO:0005737">
    <property type="term" value="C:cytoplasm"/>
    <property type="evidence" value="ECO:0007669"/>
    <property type="project" value="UniProtKB-ARBA"/>
</dbReference>
<dbReference type="Pfam" id="PF00253">
    <property type="entry name" value="Ribosomal_S14"/>
    <property type="match status" value="1"/>
</dbReference>
<organism evidence="8 9">
    <name type="scientific">Candidatus Chromulinivorax destructor</name>
    <dbReference type="NCBI Taxonomy" id="2066483"/>
    <lineage>
        <taxon>Bacteria</taxon>
        <taxon>Candidatus Babelota</taxon>
        <taxon>Candidatus Babeliae</taxon>
        <taxon>Candidatus Babeliales</taxon>
        <taxon>Candidatus Chromulinivoraceae</taxon>
        <taxon>Candidatus Chromulinivorax</taxon>
    </lineage>
</organism>
<dbReference type="RefSeq" id="WP_115585470.1">
    <property type="nucleotide sequence ID" value="NZ_CP025544.1"/>
</dbReference>
<dbReference type="InterPro" id="IPR018271">
    <property type="entry name" value="Ribosomal_uS14_CS"/>
</dbReference>
<evidence type="ECO:0000313" key="9">
    <source>
        <dbReference type="Proteomes" id="UP000254834"/>
    </source>
</evidence>
<dbReference type="EMBL" id="CP025544">
    <property type="protein sequence ID" value="AXK60455.1"/>
    <property type="molecule type" value="Genomic_DNA"/>
</dbReference>
<dbReference type="Gene3D" id="1.10.287.1480">
    <property type="match status" value="1"/>
</dbReference>
<reference evidence="8 9" key="1">
    <citation type="submission" date="2017-12" db="EMBL/GenBank/DDBJ databases">
        <title>Chromulinavorax destructans is a abundant pathogen of dominant heterotrophic picoflagllates.</title>
        <authorList>
            <person name="Deeg C.M."/>
            <person name="Zimmer M."/>
            <person name="Suttle C.A."/>
        </authorList>
    </citation>
    <scope>NUCLEOTIDE SEQUENCE [LARGE SCALE GENOMIC DNA]</scope>
    <source>
        <strain evidence="8 9">SeV1</strain>
    </source>
</reference>
<keyword evidence="4 7" id="KW-0687">Ribonucleoprotein</keyword>
<evidence type="ECO:0000256" key="3">
    <source>
        <dbReference type="ARBA" id="ARBA00022980"/>
    </source>
</evidence>
<dbReference type="InterPro" id="IPR001209">
    <property type="entry name" value="Ribosomal_uS14"/>
</dbReference>
<evidence type="ECO:0000256" key="5">
    <source>
        <dbReference type="ARBA" id="ARBA00035167"/>
    </source>
</evidence>
<dbReference type="GO" id="GO:0006412">
    <property type="term" value="P:translation"/>
    <property type="evidence" value="ECO:0007669"/>
    <property type="project" value="UniProtKB-UniRule"/>
</dbReference>
<keyword evidence="7" id="KW-0694">RNA-binding</keyword>
<dbReference type="PROSITE" id="PS00527">
    <property type="entry name" value="RIBOSOMAL_S14"/>
    <property type="match status" value="1"/>
</dbReference>
<evidence type="ECO:0000256" key="1">
    <source>
        <dbReference type="ARBA" id="ARBA00003686"/>
    </source>
</evidence>
<evidence type="ECO:0000313" key="8">
    <source>
        <dbReference type="EMBL" id="AXK60455.1"/>
    </source>
</evidence>
<protein>
    <recommendedName>
        <fullName evidence="5 7">Small ribosomal subunit protein uS14</fullName>
    </recommendedName>
</protein>
<gene>
    <name evidence="7" type="primary">rpsN</name>
    <name evidence="8" type="ORF">C0J27_01680</name>
</gene>
<dbReference type="GO" id="GO:0015935">
    <property type="term" value="C:small ribosomal subunit"/>
    <property type="evidence" value="ECO:0007669"/>
    <property type="project" value="TreeGrafter"/>
</dbReference>
<dbReference type="GO" id="GO:0003735">
    <property type="term" value="F:structural constituent of ribosome"/>
    <property type="evidence" value="ECO:0007669"/>
    <property type="project" value="InterPro"/>
</dbReference>
<evidence type="ECO:0000256" key="2">
    <source>
        <dbReference type="ARBA" id="ARBA00009083"/>
    </source>
</evidence>
<evidence type="ECO:0000256" key="7">
    <source>
        <dbReference type="HAMAP-Rule" id="MF_00537"/>
    </source>
</evidence>
<name>A0A345ZAY8_9BACT</name>
<dbReference type="InterPro" id="IPR023036">
    <property type="entry name" value="Ribosomal_uS14_bac/plastid"/>
</dbReference>
<dbReference type="HAMAP" id="MF_00537">
    <property type="entry name" value="Ribosomal_uS14_1"/>
    <property type="match status" value="1"/>
</dbReference>